<protein>
    <submittedName>
        <fullName evidence="1">RNA-directed DNA polymerase</fullName>
    </submittedName>
</protein>
<dbReference type="Gene3D" id="2.40.70.10">
    <property type="entry name" value="Acid Proteases"/>
    <property type="match status" value="1"/>
</dbReference>
<sequence>MKLVGKVKGEEVLVTIDSRASHNFVSTSLVDKISLPKVKTSSYMVRVGDGHSVKSEGRCKKLRVGLQGTTECELEAIKGDSSLARSKVSYKIVMRSIKKGGQGFLIKLATMEARVKTDKHVPDAMQHILKEFSKV</sequence>
<comment type="caution">
    <text evidence="1">The sequence shown here is derived from an EMBL/GenBank/DDBJ whole genome shotgun (WGS) entry which is preliminary data.</text>
</comment>
<dbReference type="Pfam" id="PF13650">
    <property type="entry name" value="Asp_protease_2"/>
    <property type="match status" value="1"/>
</dbReference>
<keyword evidence="1" id="KW-0695">RNA-directed DNA polymerase</keyword>
<evidence type="ECO:0000313" key="2">
    <source>
        <dbReference type="Proteomes" id="UP000634136"/>
    </source>
</evidence>
<dbReference type="OrthoDB" id="1746660at2759"/>
<name>A0A834SJQ6_9FABA</name>
<keyword evidence="2" id="KW-1185">Reference proteome</keyword>
<dbReference type="GO" id="GO:0003964">
    <property type="term" value="F:RNA-directed DNA polymerase activity"/>
    <property type="evidence" value="ECO:0007669"/>
    <property type="project" value="UniProtKB-KW"/>
</dbReference>
<proteinExistence type="predicted"/>
<dbReference type="EMBL" id="JAAIUW010000013">
    <property type="protein sequence ID" value="KAF7802172.1"/>
    <property type="molecule type" value="Genomic_DNA"/>
</dbReference>
<keyword evidence="1" id="KW-0808">Transferase</keyword>
<evidence type="ECO:0000313" key="1">
    <source>
        <dbReference type="EMBL" id="KAF7802172.1"/>
    </source>
</evidence>
<keyword evidence="1" id="KW-0548">Nucleotidyltransferase</keyword>
<dbReference type="InterPro" id="IPR021109">
    <property type="entry name" value="Peptidase_aspartic_dom_sf"/>
</dbReference>
<gene>
    <name evidence="1" type="ORF">G2W53_041283</name>
</gene>
<organism evidence="1 2">
    <name type="scientific">Senna tora</name>
    <dbReference type="NCBI Taxonomy" id="362788"/>
    <lineage>
        <taxon>Eukaryota</taxon>
        <taxon>Viridiplantae</taxon>
        <taxon>Streptophyta</taxon>
        <taxon>Embryophyta</taxon>
        <taxon>Tracheophyta</taxon>
        <taxon>Spermatophyta</taxon>
        <taxon>Magnoliopsida</taxon>
        <taxon>eudicotyledons</taxon>
        <taxon>Gunneridae</taxon>
        <taxon>Pentapetalae</taxon>
        <taxon>rosids</taxon>
        <taxon>fabids</taxon>
        <taxon>Fabales</taxon>
        <taxon>Fabaceae</taxon>
        <taxon>Caesalpinioideae</taxon>
        <taxon>Cassia clade</taxon>
        <taxon>Senna</taxon>
    </lineage>
</organism>
<dbReference type="CDD" id="cd00303">
    <property type="entry name" value="retropepsin_like"/>
    <property type="match status" value="1"/>
</dbReference>
<reference evidence="1" key="1">
    <citation type="submission" date="2020-09" db="EMBL/GenBank/DDBJ databases">
        <title>Genome-Enabled Discovery of Anthraquinone Biosynthesis in Senna tora.</title>
        <authorList>
            <person name="Kang S.-H."/>
            <person name="Pandey R.P."/>
            <person name="Lee C.-M."/>
            <person name="Sim J.-S."/>
            <person name="Jeong J.-T."/>
            <person name="Choi B.-S."/>
            <person name="Jung M."/>
            <person name="Ginzburg D."/>
            <person name="Zhao K."/>
            <person name="Won S.Y."/>
            <person name="Oh T.-J."/>
            <person name="Yu Y."/>
            <person name="Kim N.-H."/>
            <person name="Lee O.R."/>
            <person name="Lee T.-H."/>
            <person name="Bashyal P."/>
            <person name="Kim T.-S."/>
            <person name="Lee W.-H."/>
            <person name="Kawkins C."/>
            <person name="Kim C.-K."/>
            <person name="Kim J.S."/>
            <person name="Ahn B.O."/>
            <person name="Rhee S.Y."/>
            <person name="Sohng J.K."/>
        </authorList>
    </citation>
    <scope>NUCLEOTIDE SEQUENCE</scope>
    <source>
        <tissue evidence="1">Leaf</tissue>
    </source>
</reference>
<dbReference type="Proteomes" id="UP000634136">
    <property type="component" value="Unassembled WGS sequence"/>
</dbReference>
<dbReference type="AlphaFoldDB" id="A0A834SJQ6"/>
<accession>A0A834SJQ6</accession>